<dbReference type="AlphaFoldDB" id="S5RLV5"/>
<dbReference type="Proteomes" id="UP000015216">
    <property type="component" value="Chromosome"/>
</dbReference>
<organism evidence="2 3">
    <name type="scientific">Candidatus Profftella armatura</name>
    <dbReference type="NCBI Taxonomy" id="669502"/>
    <lineage>
        <taxon>Bacteria</taxon>
        <taxon>Pseudomonadati</taxon>
        <taxon>Pseudomonadota</taxon>
        <taxon>Betaproteobacteria</taxon>
        <taxon>Candidatus Profftella</taxon>
    </lineage>
</organism>
<dbReference type="STRING" id="669502.SSDC_01110"/>
<evidence type="ECO:0000313" key="2">
    <source>
        <dbReference type="EMBL" id="AGS06911.1"/>
    </source>
</evidence>
<protein>
    <submittedName>
        <fullName evidence="2">Uncharacterized protein</fullName>
    </submittedName>
</protein>
<keyword evidence="3" id="KW-1185">Reference proteome</keyword>
<keyword evidence="1" id="KW-0472">Membrane</keyword>
<keyword evidence="1" id="KW-0812">Transmembrane</keyword>
<dbReference type="HOGENOM" id="CLU_3181512_0_0_4"/>
<evidence type="ECO:0000313" key="3">
    <source>
        <dbReference type="Proteomes" id="UP000015216"/>
    </source>
</evidence>
<name>S5RLV5_9PROT</name>
<gene>
    <name evidence="2" type="ORF">SSDC_01110</name>
</gene>
<sequence length="46" mass="5907">MCIFILKYLLLRYKCYSYFIINVFKEIYWNIFNYTITYLLFLQIFN</sequence>
<dbReference type="EMBL" id="CP003468">
    <property type="protein sequence ID" value="AGS06911.1"/>
    <property type="molecule type" value="Genomic_DNA"/>
</dbReference>
<keyword evidence="1" id="KW-1133">Transmembrane helix</keyword>
<reference evidence="2 3" key="1">
    <citation type="journal article" date="2013" name="Curr. Biol.">
        <title>Defensive bacteriome symbiont with a drastically reduced genome.</title>
        <authorList>
            <person name="Nakabachi A."/>
            <person name="Ueoka R."/>
            <person name="Oshima K."/>
            <person name="Teta R."/>
            <person name="Mangoni A."/>
            <person name="Gurgui M."/>
            <person name="Oldham N.J."/>
            <person name="van Echten-Deckert G."/>
            <person name="Okamura K."/>
            <person name="Yamamoto K."/>
            <person name="Inoue H."/>
            <person name="Ohkuma M."/>
            <person name="Hongoh Y."/>
            <person name="Miyagishima S.Y."/>
            <person name="Hattori M."/>
            <person name="Piel J."/>
            <person name="Fukatsu T."/>
        </authorList>
    </citation>
    <scope>NUCLEOTIDE SEQUENCE [LARGE SCALE GENOMIC DNA]</scope>
    <source>
        <strain evidence="2 3">DC</strain>
    </source>
</reference>
<feature type="transmembrane region" description="Helical" evidence="1">
    <location>
        <begin position="27"/>
        <end position="45"/>
    </location>
</feature>
<dbReference type="KEGG" id="ssdc:SSDC_01110"/>
<evidence type="ECO:0000256" key="1">
    <source>
        <dbReference type="SAM" id="Phobius"/>
    </source>
</evidence>
<accession>S5RLV5</accession>
<proteinExistence type="predicted"/>